<keyword evidence="4" id="KW-1185">Reference proteome</keyword>
<accession>A0A2K8MCB9</accession>
<evidence type="ECO:0008006" key="5">
    <source>
        <dbReference type="Google" id="ProtNLM"/>
    </source>
</evidence>
<protein>
    <recommendedName>
        <fullName evidence="5">YD repeat-containing protein</fullName>
    </recommendedName>
</protein>
<feature type="chain" id="PRO_5014914164" description="YD repeat-containing protein" evidence="2">
    <location>
        <begin position="22"/>
        <end position="73"/>
    </location>
</feature>
<dbReference type="AlphaFoldDB" id="A0A2K8MCB9"/>
<evidence type="ECO:0000313" key="4">
    <source>
        <dbReference type="Proteomes" id="UP000229081"/>
    </source>
</evidence>
<dbReference type="KEGG" id="sphc:CVN68_05715"/>
<evidence type="ECO:0000256" key="2">
    <source>
        <dbReference type="SAM" id="SignalP"/>
    </source>
</evidence>
<gene>
    <name evidence="3" type="ORF">CVN68_05715</name>
</gene>
<proteinExistence type="predicted"/>
<dbReference type="EMBL" id="CP024923">
    <property type="protein sequence ID" value="ATY31535.1"/>
    <property type="molecule type" value="Genomic_DNA"/>
</dbReference>
<organism evidence="3 4">
    <name type="scientific">Sphingomonas psychrotolerans</name>
    <dbReference type="NCBI Taxonomy" id="1327635"/>
    <lineage>
        <taxon>Bacteria</taxon>
        <taxon>Pseudomonadati</taxon>
        <taxon>Pseudomonadota</taxon>
        <taxon>Alphaproteobacteria</taxon>
        <taxon>Sphingomonadales</taxon>
        <taxon>Sphingomonadaceae</taxon>
        <taxon>Sphingomonas</taxon>
    </lineage>
</organism>
<feature type="region of interest" description="Disordered" evidence="1">
    <location>
        <begin position="51"/>
        <end position="73"/>
    </location>
</feature>
<dbReference type="Gene3D" id="2.180.10.10">
    <property type="entry name" value="RHS repeat-associated core"/>
    <property type="match status" value="1"/>
</dbReference>
<evidence type="ECO:0000256" key="1">
    <source>
        <dbReference type="SAM" id="MobiDB-lite"/>
    </source>
</evidence>
<sequence length="73" mass="7731">MRCLLLASTCAALAAASSAAASETFTYTYDAKGRLIKVERSGTVNNGVKAEYTHDRADNRRNVKVTGSPNPAP</sequence>
<feature type="signal peptide" evidence="2">
    <location>
        <begin position="1"/>
        <end position="21"/>
    </location>
</feature>
<reference evidence="3 4" key="1">
    <citation type="submission" date="2017-11" db="EMBL/GenBank/DDBJ databases">
        <title>Complete genome sequence of Sphingomonas sp. Strain Cra20, a psychrotolerant potential plant growth promoting rhizobacteria.</title>
        <authorList>
            <person name="Luo Y."/>
        </authorList>
    </citation>
    <scope>NUCLEOTIDE SEQUENCE [LARGE SCALE GENOMIC DNA]</scope>
    <source>
        <strain evidence="3 4">Cra20</strain>
    </source>
</reference>
<feature type="compositionally biased region" description="Basic and acidic residues" evidence="1">
    <location>
        <begin position="51"/>
        <end position="61"/>
    </location>
</feature>
<dbReference type="Proteomes" id="UP000229081">
    <property type="component" value="Chromosome"/>
</dbReference>
<keyword evidence="2" id="KW-0732">Signal</keyword>
<evidence type="ECO:0000313" key="3">
    <source>
        <dbReference type="EMBL" id="ATY31535.1"/>
    </source>
</evidence>
<name>A0A2K8MCB9_9SPHN</name>